<evidence type="ECO:0000313" key="12">
    <source>
        <dbReference type="EMBL" id="AIG25230.1"/>
    </source>
</evidence>
<name>A0A075R6J2_BRELA</name>
<dbReference type="SUPFAM" id="SSF116726">
    <property type="entry name" value="TrkA C-terminal domain-like"/>
    <property type="match status" value="1"/>
</dbReference>
<feature type="region of interest" description="Disordered" evidence="9">
    <location>
        <begin position="479"/>
        <end position="504"/>
    </location>
</feature>
<dbReference type="GO" id="GO:0005886">
    <property type="term" value="C:plasma membrane"/>
    <property type="evidence" value="ECO:0007669"/>
    <property type="project" value="UniProtKB-SubCell"/>
</dbReference>
<keyword evidence="5 10" id="KW-0812">Transmembrane</keyword>
<evidence type="ECO:0000256" key="1">
    <source>
        <dbReference type="ARBA" id="ARBA00004651"/>
    </source>
</evidence>
<evidence type="ECO:0000256" key="8">
    <source>
        <dbReference type="ARBA" id="ARBA00023136"/>
    </source>
</evidence>
<dbReference type="PANTHER" id="PTHR32507:SF7">
    <property type="entry name" value="K(+)_H(+) ANTIPORTER NHAP2"/>
    <property type="match status" value="1"/>
</dbReference>
<evidence type="ECO:0000256" key="10">
    <source>
        <dbReference type="SAM" id="Phobius"/>
    </source>
</evidence>
<dbReference type="Gene3D" id="1.20.1530.20">
    <property type="match status" value="1"/>
</dbReference>
<comment type="subcellular location">
    <subcellularLocation>
        <location evidence="1">Cell membrane</location>
        <topology evidence="1">Multi-pass membrane protein</topology>
    </subcellularLocation>
</comment>
<evidence type="ECO:0000256" key="3">
    <source>
        <dbReference type="ARBA" id="ARBA00022449"/>
    </source>
</evidence>
<feature type="transmembrane region" description="Helical" evidence="10">
    <location>
        <begin position="178"/>
        <end position="200"/>
    </location>
</feature>
<feature type="domain" description="RCK C-terminal" evidence="11">
    <location>
        <begin position="398"/>
        <end position="479"/>
    </location>
</feature>
<dbReference type="Gene3D" id="3.30.70.1450">
    <property type="entry name" value="Regulator of K+ conductance, C-terminal domain"/>
    <property type="match status" value="1"/>
</dbReference>
<feature type="transmembrane region" description="Helical" evidence="10">
    <location>
        <begin position="118"/>
        <end position="137"/>
    </location>
</feature>
<evidence type="ECO:0000256" key="6">
    <source>
        <dbReference type="ARBA" id="ARBA00022989"/>
    </source>
</evidence>
<dbReference type="PANTHER" id="PTHR32507">
    <property type="entry name" value="NA(+)/H(+) ANTIPORTER 1"/>
    <property type="match status" value="1"/>
</dbReference>
<proteinExistence type="predicted"/>
<feature type="transmembrane region" description="Helical" evidence="10">
    <location>
        <begin position="220"/>
        <end position="247"/>
    </location>
</feature>
<keyword evidence="2" id="KW-0813">Transport</keyword>
<evidence type="ECO:0000259" key="11">
    <source>
        <dbReference type="PROSITE" id="PS51202"/>
    </source>
</evidence>
<dbReference type="eggNOG" id="COG3263">
    <property type="taxonomic scope" value="Bacteria"/>
</dbReference>
<reference evidence="12 13" key="1">
    <citation type="journal article" date="2011" name="J. Bacteriol.">
        <title>Genome sequence of Brevibacillus laterosporus LMG 15441, a pathogen of invertebrates.</title>
        <authorList>
            <person name="Djukic M."/>
            <person name="Poehlein A."/>
            <person name="Thurmer A."/>
            <person name="Daniel R."/>
        </authorList>
    </citation>
    <scope>NUCLEOTIDE SEQUENCE [LARGE SCALE GENOMIC DNA]</scope>
    <source>
        <strain evidence="12 13">LMG 15441</strain>
    </source>
</reference>
<evidence type="ECO:0000313" key="13">
    <source>
        <dbReference type="Proteomes" id="UP000005850"/>
    </source>
</evidence>
<feature type="transmembrane region" description="Helical" evidence="10">
    <location>
        <begin position="361"/>
        <end position="381"/>
    </location>
</feature>
<evidence type="ECO:0000256" key="2">
    <source>
        <dbReference type="ARBA" id="ARBA00022448"/>
    </source>
</evidence>
<dbReference type="HOGENOM" id="CLU_005912_9_2_9"/>
<sequence>MIFTTDNIILILAVLLVTGVVTAKFSSRIGLPSLVFFVGVGMILSKFIYYDNASLTQLFGILALIIILFDGGMQTKWTDIRAVAKPSLSLATIGVVLTTFLIGACAKFILGLSWNEGLLFGAIVGSTDAAAVFAVLGNKNIKKRLTSVLEAESGTNDPMAMFLTIALIEFMQHPEVNVLTMILEFLWEMGLGLVMGYLLGKISTMLIKSINLDSSGLYPVLSIALAVLAYGATSILGGSGLLAVYVMAVFVGNVDIPYRHSILRFNEAFAWMMQILMFILLGLLVFPSDLLEVIWQGIALSFLLMFVARPIGVYVSTLGMSFSTKERAFIAWSGLRGAVPIVLATYPLIAGLENAQLIFNVVFFVVLTSALIQGATISPLANWFGFSKGEKTVAPYSMELVSLAKTNAEMIEVHIRENSNVVGTNLLDLQLSDQALVNAIIRGKKLLIPKGDTILQAGDILYVLGPKAEQKRIKQLFSEERSNREEEHVQKEEEHMRIPRTNET</sequence>
<gene>
    <name evidence="12" type="ORF">BRLA_c008890</name>
</gene>
<dbReference type="GO" id="GO:1902600">
    <property type="term" value="P:proton transmembrane transport"/>
    <property type="evidence" value="ECO:0007669"/>
    <property type="project" value="InterPro"/>
</dbReference>
<feature type="transmembrane region" description="Helical" evidence="10">
    <location>
        <begin position="47"/>
        <end position="69"/>
    </location>
</feature>
<dbReference type="InterPro" id="IPR036721">
    <property type="entry name" value="RCK_C_sf"/>
</dbReference>
<feature type="transmembrane region" description="Helical" evidence="10">
    <location>
        <begin position="328"/>
        <end position="349"/>
    </location>
</feature>
<dbReference type="InterPro" id="IPR038770">
    <property type="entry name" value="Na+/solute_symporter_sf"/>
</dbReference>
<keyword evidence="3" id="KW-0050">Antiport</keyword>
<dbReference type="Proteomes" id="UP000005850">
    <property type="component" value="Chromosome"/>
</dbReference>
<dbReference type="EMBL" id="CP007806">
    <property type="protein sequence ID" value="AIG25230.1"/>
    <property type="molecule type" value="Genomic_DNA"/>
</dbReference>
<organism evidence="12 13">
    <name type="scientific">Brevibacillus laterosporus LMG 15441</name>
    <dbReference type="NCBI Taxonomy" id="1042163"/>
    <lineage>
        <taxon>Bacteria</taxon>
        <taxon>Bacillati</taxon>
        <taxon>Bacillota</taxon>
        <taxon>Bacilli</taxon>
        <taxon>Bacillales</taxon>
        <taxon>Paenibacillaceae</taxon>
        <taxon>Brevibacillus</taxon>
    </lineage>
</organism>
<dbReference type="InterPro" id="IPR006153">
    <property type="entry name" value="Cation/H_exchanger_TM"/>
</dbReference>
<evidence type="ECO:0000256" key="5">
    <source>
        <dbReference type="ARBA" id="ARBA00022692"/>
    </source>
</evidence>
<protein>
    <submittedName>
        <fullName evidence="12">NhaP-type potassium/proton antiporter</fullName>
    </submittedName>
</protein>
<dbReference type="GO" id="GO:0006813">
    <property type="term" value="P:potassium ion transport"/>
    <property type="evidence" value="ECO:0007669"/>
    <property type="project" value="InterPro"/>
</dbReference>
<keyword evidence="8 10" id="KW-0472">Membrane</keyword>
<keyword evidence="4" id="KW-1003">Cell membrane</keyword>
<keyword evidence="6 10" id="KW-1133">Transmembrane helix</keyword>
<feature type="transmembrane region" description="Helical" evidence="10">
    <location>
        <begin position="268"/>
        <end position="287"/>
    </location>
</feature>
<dbReference type="RefSeq" id="WP_022583792.1">
    <property type="nucleotide sequence ID" value="NZ_CP007806.1"/>
</dbReference>
<evidence type="ECO:0000256" key="9">
    <source>
        <dbReference type="SAM" id="MobiDB-lite"/>
    </source>
</evidence>
<dbReference type="PROSITE" id="PS51202">
    <property type="entry name" value="RCK_C"/>
    <property type="match status" value="1"/>
</dbReference>
<keyword evidence="7" id="KW-0406">Ion transport</keyword>
<feature type="transmembrane region" description="Helical" evidence="10">
    <location>
        <begin position="90"/>
        <end position="112"/>
    </location>
</feature>
<dbReference type="AlphaFoldDB" id="A0A075R6J2"/>
<accession>A0A075R6J2</accession>
<dbReference type="GO" id="GO:0015297">
    <property type="term" value="F:antiporter activity"/>
    <property type="evidence" value="ECO:0007669"/>
    <property type="project" value="UniProtKB-KW"/>
</dbReference>
<evidence type="ECO:0000256" key="4">
    <source>
        <dbReference type="ARBA" id="ARBA00022475"/>
    </source>
</evidence>
<dbReference type="InterPro" id="IPR006037">
    <property type="entry name" value="RCK_C"/>
</dbReference>
<dbReference type="Pfam" id="PF00999">
    <property type="entry name" value="Na_H_Exchanger"/>
    <property type="match status" value="1"/>
</dbReference>
<dbReference type="GO" id="GO:0008324">
    <property type="term" value="F:monoatomic cation transmembrane transporter activity"/>
    <property type="evidence" value="ECO:0007669"/>
    <property type="project" value="InterPro"/>
</dbReference>
<dbReference type="Pfam" id="PF02080">
    <property type="entry name" value="TrkA_C"/>
    <property type="match status" value="1"/>
</dbReference>
<evidence type="ECO:0000256" key="7">
    <source>
        <dbReference type="ARBA" id="ARBA00023065"/>
    </source>
</evidence>
<keyword evidence="13" id="KW-1185">Reference proteome</keyword>
<feature type="transmembrane region" description="Helical" evidence="10">
    <location>
        <begin position="293"/>
        <end position="316"/>
    </location>
</feature>
<dbReference type="KEGG" id="blr:BRLA_c008890"/>
<dbReference type="NCBIfam" id="NF003716">
    <property type="entry name" value="PRK05326.1-3"/>
    <property type="match status" value="1"/>
</dbReference>
<dbReference type="NCBIfam" id="NF003715">
    <property type="entry name" value="PRK05326.1-2"/>
    <property type="match status" value="1"/>
</dbReference>